<evidence type="ECO:0000256" key="1">
    <source>
        <dbReference type="ARBA" id="ARBA00023015"/>
    </source>
</evidence>
<evidence type="ECO:0000313" key="8">
    <source>
        <dbReference type="Proteomes" id="UP000680067"/>
    </source>
</evidence>
<comment type="caution">
    <text evidence="7">The sequence shown here is derived from an EMBL/GenBank/DDBJ whole genome shotgun (WGS) entry which is preliminary data.</text>
</comment>
<evidence type="ECO:0000313" key="7">
    <source>
        <dbReference type="EMBL" id="MBR7782537.1"/>
    </source>
</evidence>
<keyword evidence="8" id="KW-1185">Reference proteome</keyword>
<gene>
    <name evidence="7" type="ORF">KDM89_10300</name>
</gene>
<evidence type="ECO:0000256" key="4">
    <source>
        <dbReference type="ARBA" id="ARBA00023163"/>
    </source>
</evidence>
<keyword evidence="2" id="KW-0238">DNA-binding</keyword>
<evidence type="ECO:0000259" key="5">
    <source>
        <dbReference type="PROSITE" id="PS51071"/>
    </source>
</evidence>
<dbReference type="GO" id="GO:0003700">
    <property type="term" value="F:DNA-binding transcription factor activity"/>
    <property type="evidence" value="ECO:0007669"/>
    <property type="project" value="InterPro"/>
</dbReference>
<dbReference type="GO" id="GO:0006096">
    <property type="term" value="P:glycolytic process"/>
    <property type="evidence" value="ECO:0007669"/>
    <property type="project" value="UniProtKB-KW"/>
</dbReference>
<dbReference type="Gene3D" id="1.10.10.10">
    <property type="entry name" value="Winged helix-like DNA-binding domain superfamily/Winged helix DNA-binding domain"/>
    <property type="match status" value="1"/>
</dbReference>
<feature type="domain" description="HTH rpiR-type" evidence="5">
    <location>
        <begin position="11"/>
        <end position="87"/>
    </location>
</feature>
<dbReference type="SUPFAM" id="SSF53697">
    <property type="entry name" value="SIS domain"/>
    <property type="match status" value="1"/>
</dbReference>
<dbReference type="InterPro" id="IPR036388">
    <property type="entry name" value="WH-like_DNA-bd_sf"/>
</dbReference>
<dbReference type="SUPFAM" id="SSF46689">
    <property type="entry name" value="Homeodomain-like"/>
    <property type="match status" value="1"/>
</dbReference>
<keyword evidence="1" id="KW-0805">Transcription regulation</keyword>
<dbReference type="InterPro" id="IPR009057">
    <property type="entry name" value="Homeodomain-like_sf"/>
</dbReference>
<evidence type="ECO:0000256" key="3">
    <source>
        <dbReference type="ARBA" id="ARBA00023152"/>
    </source>
</evidence>
<keyword evidence="4" id="KW-0804">Transcription</keyword>
<dbReference type="Proteomes" id="UP000680067">
    <property type="component" value="Unassembled WGS sequence"/>
</dbReference>
<evidence type="ECO:0000256" key="2">
    <source>
        <dbReference type="ARBA" id="ARBA00023125"/>
    </source>
</evidence>
<dbReference type="InterPro" id="IPR035472">
    <property type="entry name" value="RpiR-like_SIS"/>
</dbReference>
<dbReference type="Pfam" id="PF01380">
    <property type="entry name" value="SIS"/>
    <property type="match status" value="1"/>
</dbReference>
<feature type="domain" description="SIS" evidence="6">
    <location>
        <begin position="134"/>
        <end position="273"/>
    </location>
</feature>
<protein>
    <submittedName>
        <fullName evidence="7">MurR/RpiR family transcriptional regulator</fullName>
    </submittedName>
</protein>
<dbReference type="EMBL" id="JAGSPN010000006">
    <property type="protein sequence ID" value="MBR7782537.1"/>
    <property type="molecule type" value="Genomic_DNA"/>
</dbReference>
<dbReference type="PROSITE" id="PS51464">
    <property type="entry name" value="SIS"/>
    <property type="match status" value="1"/>
</dbReference>
<dbReference type="Gene3D" id="3.40.50.10490">
    <property type="entry name" value="Glucose-6-phosphate isomerase like protein, domain 1"/>
    <property type="match status" value="1"/>
</dbReference>
<dbReference type="InterPro" id="IPR047640">
    <property type="entry name" value="RpiR-like"/>
</dbReference>
<dbReference type="GO" id="GO:0097367">
    <property type="term" value="F:carbohydrate derivative binding"/>
    <property type="evidence" value="ECO:0007669"/>
    <property type="project" value="InterPro"/>
</dbReference>
<dbReference type="AlphaFoldDB" id="A0A941DK62"/>
<dbReference type="RefSeq" id="WP_212687843.1">
    <property type="nucleotide sequence ID" value="NZ_JAGSPN010000006.1"/>
</dbReference>
<proteinExistence type="predicted"/>
<dbReference type="InterPro" id="IPR046348">
    <property type="entry name" value="SIS_dom_sf"/>
</dbReference>
<dbReference type="InterPro" id="IPR000281">
    <property type="entry name" value="HTH_RpiR"/>
</dbReference>
<name>A0A941DK62_9BURK</name>
<dbReference type="Pfam" id="PF01418">
    <property type="entry name" value="HTH_6"/>
    <property type="match status" value="1"/>
</dbReference>
<dbReference type="CDD" id="cd05013">
    <property type="entry name" value="SIS_RpiR"/>
    <property type="match status" value="1"/>
</dbReference>
<dbReference type="InterPro" id="IPR001347">
    <property type="entry name" value="SIS_dom"/>
</dbReference>
<organism evidence="7 8">
    <name type="scientific">Undibacterium luofuense</name>
    <dbReference type="NCBI Taxonomy" id="2828733"/>
    <lineage>
        <taxon>Bacteria</taxon>
        <taxon>Pseudomonadati</taxon>
        <taxon>Pseudomonadota</taxon>
        <taxon>Betaproteobacteria</taxon>
        <taxon>Burkholderiales</taxon>
        <taxon>Oxalobacteraceae</taxon>
        <taxon>Undibacterium</taxon>
    </lineage>
</organism>
<reference evidence="7" key="1">
    <citation type="submission" date="2021-04" db="EMBL/GenBank/DDBJ databases">
        <title>novel species isolated from subtropical streams in China.</title>
        <authorList>
            <person name="Lu H."/>
        </authorList>
    </citation>
    <scope>NUCLEOTIDE SEQUENCE</scope>
    <source>
        <strain evidence="7">LFS511W</strain>
    </source>
</reference>
<accession>A0A941DK62</accession>
<dbReference type="GO" id="GO:0003677">
    <property type="term" value="F:DNA binding"/>
    <property type="evidence" value="ECO:0007669"/>
    <property type="project" value="UniProtKB-KW"/>
</dbReference>
<keyword evidence="3" id="KW-0324">Glycolysis</keyword>
<sequence length="314" mass="33834">MNRPDTQALGGTVNARIGKVYMNLSKAHKKAADYVLSNVFRSATMSIDELANAVGISVATANRFARALGFEGYPQFRAELVSGFEAMLVPIDNLRNEVQRPATPAEIIAGTLNEDIANLEATRRGLDPALCEQAARLILNAERIYIIGYGASGFLAGLMAHNLDPYCKTVQSAMGTAGPSTVARQLFKFTEKDLVIGISFPRYAADVVTILTQLKEKRVPILALTDAPSSPLAALADITLFAQTRRQFSPNSEGAALCLIEAICSAVAHQSAAPVHAASEMTKFVLPWLYQDPSHQAGRRAEEEAAFPEHPYSA</sequence>
<dbReference type="PROSITE" id="PS51071">
    <property type="entry name" value="HTH_RPIR"/>
    <property type="match status" value="1"/>
</dbReference>
<evidence type="ECO:0000259" key="6">
    <source>
        <dbReference type="PROSITE" id="PS51464"/>
    </source>
</evidence>
<dbReference type="PANTHER" id="PTHR30514">
    <property type="entry name" value="GLUCOKINASE"/>
    <property type="match status" value="1"/>
</dbReference>